<feature type="domain" description="N-terminal Ras-GEF" evidence="8">
    <location>
        <begin position="648"/>
        <end position="767"/>
    </location>
</feature>
<organism evidence="9 10">
    <name type="scientific">Cyphellophora europaea (strain CBS 101466)</name>
    <name type="common">Phialophora europaea</name>
    <dbReference type="NCBI Taxonomy" id="1220924"/>
    <lineage>
        <taxon>Eukaryota</taxon>
        <taxon>Fungi</taxon>
        <taxon>Dikarya</taxon>
        <taxon>Ascomycota</taxon>
        <taxon>Pezizomycotina</taxon>
        <taxon>Eurotiomycetes</taxon>
        <taxon>Chaetothyriomycetidae</taxon>
        <taxon>Chaetothyriales</taxon>
        <taxon>Cyphellophoraceae</taxon>
        <taxon>Cyphellophora</taxon>
    </lineage>
</organism>
<dbReference type="InParanoid" id="W2RRD5"/>
<evidence type="ECO:0000256" key="5">
    <source>
        <dbReference type="SAM" id="MobiDB-lite"/>
    </source>
</evidence>
<evidence type="ECO:0000313" key="10">
    <source>
        <dbReference type="Proteomes" id="UP000030752"/>
    </source>
</evidence>
<dbReference type="GO" id="GO:0007265">
    <property type="term" value="P:Ras protein signal transduction"/>
    <property type="evidence" value="ECO:0007669"/>
    <property type="project" value="TreeGrafter"/>
</dbReference>
<dbReference type="AlphaFoldDB" id="W2RRD5"/>
<name>W2RRD5_CYPE1</name>
<feature type="compositionally biased region" description="Polar residues" evidence="5">
    <location>
        <begin position="456"/>
        <end position="479"/>
    </location>
</feature>
<feature type="region of interest" description="Disordered" evidence="5">
    <location>
        <begin position="572"/>
        <end position="631"/>
    </location>
</feature>
<dbReference type="SMART" id="SM00326">
    <property type="entry name" value="SH3"/>
    <property type="match status" value="1"/>
</dbReference>
<dbReference type="PROSITE" id="PS50009">
    <property type="entry name" value="RASGEF_CAT"/>
    <property type="match status" value="1"/>
</dbReference>
<dbReference type="OrthoDB" id="546434at2759"/>
<feature type="domain" description="SH3" evidence="6">
    <location>
        <begin position="49"/>
        <end position="115"/>
    </location>
</feature>
<evidence type="ECO:0000259" key="6">
    <source>
        <dbReference type="PROSITE" id="PS50002"/>
    </source>
</evidence>
<dbReference type="PANTHER" id="PTHR23113">
    <property type="entry name" value="GUANINE NUCLEOTIDE EXCHANGE FACTOR"/>
    <property type="match status" value="1"/>
</dbReference>
<feature type="domain" description="Ras-GEF" evidence="7">
    <location>
        <begin position="827"/>
        <end position="1070"/>
    </location>
</feature>
<keyword evidence="10" id="KW-1185">Reference proteome</keyword>
<accession>W2RRD5</accession>
<evidence type="ECO:0000256" key="4">
    <source>
        <dbReference type="PROSITE-ProRule" id="PRU00192"/>
    </source>
</evidence>
<dbReference type="SMART" id="SM00229">
    <property type="entry name" value="RasGEFN"/>
    <property type="match status" value="1"/>
</dbReference>
<keyword evidence="2 3" id="KW-0344">Guanine-nucleotide releasing factor</keyword>
<dbReference type="GO" id="GO:0005886">
    <property type="term" value="C:plasma membrane"/>
    <property type="evidence" value="ECO:0007669"/>
    <property type="project" value="TreeGrafter"/>
</dbReference>
<dbReference type="VEuPathDB" id="FungiDB:HMPREF1541_07059"/>
<feature type="compositionally biased region" description="Polar residues" evidence="5">
    <location>
        <begin position="279"/>
        <end position="288"/>
    </location>
</feature>
<dbReference type="GO" id="GO:0005085">
    <property type="term" value="F:guanyl-nucleotide exchange factor activity"/>
    <property type="evidence" value="ECO:0007669"/>
    <property type="project" value="UniProtKB-KW"/>
</dbReference>
<dbReference type="SMART" id="SM00147">
    <property type="entry name" value="RasGEF"/>
    <property type="match status" value="1"/>
</dbReference>
<dbReference type="RefSeq" id="XP_008719606.1">
    <property type="nucleotide sequence ID" value="XM_008721384.1"/>
</dbReference>
<dbReference type="PROSITE" id="PS50212">
    <property type="entry name" value="RASGEF_NTER"/>
    <property type="match status" value="1"/>
</dbReference>
<dbReference type="EMBL" id="KB822722">
    <property type="protein sequence ID" value="ETN39017.1"/>
    <property type="molecule type" value="Genomic_DNA"/>
</dbReference>
<dbReference type="Pfam" id="PF00617">
    <property type="entry name" value="RasGEF"/>
    <property type="match status" value="1"/>
</dbReference>
<dbReference type="CDD" id="cd00155">
    <property type="entry name" value="RasGEF"/>
    <property type="match status" value="1"/>
</dbReference>
<evidence type="ECO:0000259" key="8">
    <source>
        <dbReference type="PROSITE" id="PS50212"/>
    </source>
</evidence>
<dbReference type="InterPro" id="IPR008937">
    <property type="entry name" value="Ras-like_GEF"/>
</dbReference>
<evidence type="ECO:0000256" key="2">
    <source>
        <dbReference type="ARBA" id="ARBA00022658"/>
    </source>
</evidence>
<dbReference type="STRING" id="1220924.W2RRD5"/>
<protein>
    <recommendedName>
        <fullName evidence="11">Ras-GEF domain-containing protein</fullName>
    </recommendedName>
</protein>
<keyword evidence="1 4" id="KW-0728">SH3 domain</keyword>
<proteinExistence type="predicted"/>
<dbReference type="Gene3D" id="1.20.870.10">
    <property type="entry name" value="Son of sevenless (SoS) protein Chain: S domain 1"/>
    <property type="match status" value="1"/>
</dbReference>
<dbReference type="SUPFAM" id="SSF50044">
    <property type="entry name" value="SH3-domain"/>
    <property type="match status" value="1"/>
</dbReference>
<dbReference type="InterPro" id="IPR000651">
    <property type="entry name" value="Ras-like_Gua-exchang_fac_N"/>
</dbReference>
<feature type="compositionally biased region" description="Polar residues" evidence="5">
    <location>
        <begin position="587"/>
        <end position="625"/>
    </location>
</feature>
<dbReference type="SUPFAM" id="SSF48366">
    <property type="entry name" value="Ras GEF"/>
    <property type="match status" value="1"/>
</dbReference>
<dbReference type="PROSITE" id="PS50002">
    <property type="entry name" value="SH3"/>
    <property type="match status" value="1"/>
</dbReference>
<dbReference type="Gene3D" id="2.30.30.40">
    <property type="entry name" value="SH3 Domains"/>
    <property type="match status" value="1"/>
</dbReference>
<dbReference type="InterPro" id="IPR036964">
    <property type="entry name" value="RASGEF_cat_dom_sf"/>
</dbReference>
<dbReference type="Pfam" id="PF00618">
    <property type="entry name" value="RasGEF_N"/>
    <property type="match status" value="1"/>
</dbReference>
<dbReference type="InterPro" id="IPR001452">
    <property type="entry name" value="SH3_domain"/>
</dbReference>
<reference evidence="9 10" key="1">
    <citation type="submission" date="2013-03" db="EMBL/GenBank/DDBJ databases">
        <title>The Genome Sequence of Phialophora europaea CBS 101466.</title>
        <authorList>
            <consortium name="The Broad Institute Genomics Platform"/>
            <person name="Cuomo C."/>
            <person name="de Hoog S."/>
            <person name="Gorbushina A."/>
            <person name="Walker B."/>
            <person name="Young S.K."/>
            <person name="Zeng Q."/>
            <person name="Gargeya S."/>
            <person name="Fitzgerald M."/>
            <person name="Haas B."/>
            <person name="Abouelleil A."/>
            <person name="Allen A.W."/>
            <person name="Alvarado L."/>
            <person name="Arachchi H.M."/>
            <person name="Berlin A.M."/>
            <person name="Chapman S.B."/>
            <person name="Gainer-Dewar J."/>
            <person name="Goldberg J."/>
            <person name="Griggs A."/>
            <person name="Gujja S."/>
            <person name="Hansen M."/>
            <person name="Howarth C."/>
            <person name="Imamovic A."/>
            <person name="Ireland A."/>
            <person name="Larimer J."/>
            <person name="McCowan C."/>
            <person name="Murphy C."/>
            <person name="Pearson M."/>
            <person name="Poon T.W."/>
            <person name="Priest M."/>
            <person name="Roberts A."/>
            <person name="Saif S."/>
            <person name="Shea T."/>
            <person name="Sisk P."/>
            <person name="Sykes S."/>
            <person name="Wortman J."/>
            <person name="Nusbaum C."/>
            <person name="Birren B."/>
        </authorList>
    </citation>
    <scope>NUCLEOTIDE SEQUENCE [LARGE SCALE GENOMIC DNA]</scope>
    <source>
        <strain evidence="9 10">CBS 101466</strain>
    </source>
</reference>
<dbReference type="InterPro" id="IPR023578">
    <property type="entry name" value="Ras_GEF_dom_sf"/>
</dbReference>
<evidence type="ECO:0000313" key="9">
    <source>
        <dbReference type="EMBL" id="ETN39017.1"/>
    </source>
</evidence>
<feature type="region of interest" description="Disordered" evidence="5">
    <location>
        <begin position="447"/>
        <end position="548"/>
    </location>
</feature>
<dbReference type="GeneID" id="19974398"/>
<feature type="region of interest" description="Disordered" evidence="5">
    <location>
        <begin position="276"/>
        <end position="295"/>
    </location>
</feature>
<feature type="compositionally biased region" description="Low complexity" evidence="5">
    <location>
        <begin position="529"/>
        <end position="545"/>
    </location>
</feature>
<evidence type="ECO:0000259" key="7">
    <source>
        <dbReference type="PROSITE" id="PS50009"/>
    </source>
</evidence>
<dbReference type="eggNOG" id="KOG3417">
    <property type="taxonomic scope" value="Eukaryota"/>
</dbReference>
<feature type="compositionally biased region" description="Low complexity" evidence="5">
    <location>
        <begin position="575"/>
        <end position="586"/>
    </location>
</feature>
<evidence type="ECO:0008006" key="11">
    <source>
        <dbReference type="Google" id="ProtNLM"/>
    </source>
</evidence>
<dbReference type="Gene3D" id="1.10.840.10">
    <property type="entry name" value="Ras guanine-nucleotide exchange factors catalytic domain"/>
    <property type="match status" value="1"/>
</dbReference>
<evidence type="ECO:0000256" key="1">
    <source>
        <dbReference type="ARBA" id="ARBA00022443"/>
    </source>
</evidence>
<dbReference type="InterPro" id="IPR036028">
    <property type="entry name" value="SH3-like_dom_sf"/>
</dbReference>
<gene>
    <name evidence="9" type="ORF">HMPREF1541_07059</name>
</gene>
<dbReference type="HOGENOM" id="CLU_002116_1_0_1"/>
<sequence length="1118" mass="123907">MQQHQQQSDIFVAPLQIRKFSPDSPSRQNHIHMHNVEPTADPSVPARARFQNYLRAAYPFQPASSPSPSTVTLPLNSGDIILIHSVHTNGWADGTLLETGERGWLPTNYCEAYDYTAMRPLLRALTEFWDIMRCSSDSNLAIFQNKDYMRGLVAGVRYLLEKCDCLTRDSINVRRHDGIRRTRKGLLSDLSLLVKAGKQLQSMSQENEALVDGLLDELLLQAFKIVTRAVKFFDIWGEEIAFARSLSGLNDIGPESGKLSATTTAEARRVSAAARLSYQAPQSPGQPHTENKRASITHRMSYTSRPDRSEKLHLASEQLNSSYDAFLGVLASFLGSHMQSRSSSELLLTTQQAVKSCRALLSVVELVIDRALAHTDSLTDSKDSLYDAITELVRAAEQVFRPLHSQDDELIYLPEEGRRLVHAATNCVSGAGRCIARTRAVLEEKGDFEIEPGQLERSSGSSSTQTPARTSYDHSTSSLGHRLSGAKEPKHDLPWLNIPEEEELSRHRGESPSTIASSVPPTPADDHPTGTLLPSTSSQTTLHSPIQLDRPVSNEYAIPVGHLRHKSLVRGINQSTSSSESASDSSHNTNDPSDMSTGSTAGTSYKDGNSAHFSSQESLVHSSNAAPEDEGEAVVLEKTYAHELMYNRDGQLIGGTLHALVEKLTAPDSTPDALFVATVYLTFRLFAKPEDFVAALIWRFRYSGDASMSGPVRLRVYNVLKGWLESHWRHDCDDHALPAIIAFAREDLAPVIPTASRRLLELAETVGSTHTPAVPRVQSAIGKTSTSSAAYINPSVPLPNPVLSKSQLTALRTWKSGGASVSIHDFDPLELARQITLKTSQLFCSILPEELLATEWTKQSSSLAVNVRAMSTLSTDISNLVSESILQLEDPKKRALLIKQWTKIAKRCLDLNNYDSVFAIVCSLDSTNIKRMRKTWDLVSQKTKTTIEELKKVTDHTRNYSALRQTLQNQVPPCLPFIGMYLTDLTFVDHGNPATRQLNNQNTSVQVINLDKHMKTARIISDLQRFQIPYRFQEVSELQTWMQDQLIKVRSNGEKNYQNHYRRSLILEPREVAAPAKLSPNPEGSGTREKFDLLAWTHLGRAKSTASPIPPPSPVEAT</sequence>
<dbReference type="Proteomes" id="UP000030752">
    <property type="component" value="Unassembled WGS sequence"/>
</dbReference>
<evidence type="ECO:0000256" key="3">
    <source>
        <dbReference type="PROSITE-ProRule" id="PRU00168"/>
    </source>
</evidence>
<dbReference type="CDD" id="cd06224">
    <property type="entry name" value="REM"/>
    <property type="match status" value="1"/>
</dbReference>
<dbReference type="InterPro" id="IPR001895">
    <property type="entry name" value="RASGEF_cat_dom"/>
</dbReference>
<dbReference type="PANTHER" id="PTHR23113:SF354">
    <property type="entry name" value="BUD SITE SELECTION PROTEIN 5"/>
    <property type="match status" value="1"/>
</dbReference>